<dbReference type="InterPro" id="IPR042529">
    <property type="entry name" value="IF_2B-like_C"/>
</dbReference>
<dbReference type="PANTHER" id="PTHR43475:SF3">
    <property type="entry name" value="TRANSLATION INITIATION FACTOR EIF-2B SUBUNIT FAMILY PROTEIN (AFU_ORTHOLOGUE AFUA_2G14290)"/>
    <property type="match status" value="1"/>
</dbReference>
<proteinExistence type="inferred from homology"/>
<gene>
    <name evidence="4" type="ORF">C8035_v005726</name>
</gene>
<protein>
    <submittedName>
        <fullName evidence="4">Ribose 1,5-bisphosphate isomerase</fullName>
    </submittedName>
</protein>
<dbReference type="AlphaFoldDB" id="A0A4R8QT13"/>
<name>A0A4R8QT13_9PEZI</name>
<dbReference type="GO" id="GO:0046523">
    <property type="term" value="F:S-methyl-5-thioribose-1-phosphate isomerase activity"/>
    <property type="evidence" value="ECO:0007669"/>
    <property type="project" value="TreeGrafter"/>
</dbReference>
<dbReference type="Pfam" id="PF00293">
    <property type="entry name" value="NUDIX"/>
    <property type="match status" value="1"/>
</dbReference>
<dbReference type="InterPro" id="IPR000086">
    <property type="entry name" value="NUDIX_hydrolase_dom"/>
</dbReference>
<evidence type="ECO:0000256" key="2">
    <source>
        <dbReference type="RuleBase" id="RU003814"/>
    </source>
</evidence>
<evidence type="ECO:0000259" key="3">
    <source>
        <dbReference type="PROSITE" id="PS51462"/>
    </source>
</evidence>
<dbReference type="GO" id="GO:0019509">
    <property type="term" value="P:L-methionine salvage from methylthioadenosine"/>
    <property type="evidence" value="ECO:0007669"/>
    <property type="project" value="TreeGrafter"/>
</dbReference>
<evidence type="ECO:0000313" key="5">
    <source>
        <dbReference type="Proteomes" id="UP000295083"/>
    </source>
</evidence>
<dbReference type="InterPro" id="IPR000649">
    <property type="entry name" value="IF-2B-related"/>
</dbReference>
<dbReference type="Gene3D" id="3.90.79.10">
    <property type="entry name" value="Nucleoside Triphosphate Pyrophosphohydrolase"/>
    <property type="match status" value="1"/>
</dbReference>
<dbReference type="PANTHER" id="PTHR43475">
    <property type="entry name" value="METHYLTHIORIBOSE-1-PHOSPHATE ISOMERASE"/>
    <property type="match status" value="1"/>
</dbReference>
<organism evidence="4 5">
    <name type="scientific">Colletotrichum spinosum</name>
    <dbReference type="NCBI Taxonomy" id="1347390"/>
    <lineage>
        <taxon>Eukaryota</taxon>
        <taxon>Fungi</taxon>
        <taxon>Dikarya</taxon>
        <taxon>Ascomycota</taxon>
        <taxon>Pezizomycotina</taxon>
        <taxon>Sordariomycetes</taxon>
        <taxon>Hypocreomycetidae</taxon>
        <taxon>Glomerellales</taxon>
        <taxon>Glomerellaceae</taxon>
        <taxon>Colletotrichum</taxon>
        <taxon>Colletotrichum orbiculare species complex</taxon>
    </lineage>
</organism>
<dbReference type="InterPro" id="IPR015797">
    <property type="entry name" value="NUDIX_hydrolase-like_dom_sf"/>
</dbReference>
<dbReference type="Pfam" id="PF01008">
    <property type="entry name" value="IF-2B"/>
    <property type="match status" value="1"/>
</dbReference>
<comment type="similarity">
    <text evidence="1 2">Belongs to the eIF-2B alpha/beta/delta subunits family.</text>
</comment>
<feature type="domain" description="Nudix hydrolase" evidence="3">
    <location>
        <begin position="9"/>
        <end position="151"/>
    </location>
</feature>
<dbReference type="Proteomes" id="UP000295083">
    <property type="component" value="Unassembled WGS sequence"/>
</dbReference>
<dbReference type="EMBL" id="QAPG01000012">
    <property type="protein sequence ID" value="TDZ39095.1"/>
    <property type="molecule type" value="Genomic_DNA"/>
</dbReference>
<evidence type="ECO:0000313" key="4">
    <source>
        <dbReference type="EMBL" id="TDZ39095.1"/>
    </source>
</evidence>
<comment type="caution">
    <text evidence="4">The sequence shown here is derived from an EMBL/GenBank/DDBJ whole genome shotgun (WGS) entry which is preliminary data.</text>
</comment>
<reference evidence="4 5" key="1">
    <citation type="submission" date="2018-11" db="EMBL/GenBank/DDBJ databases">
        <title>Genome sequence and assembly of Colletotrichum spinosum.</title>
        <authorList>
            <person name="Gan P."/>
            <person name="Shirasu K."/>
        </authorList>
    </citation>
    <scope>NUCLEOTIDE SEQUENCE [LARGE SCALE GENOMIC DNA]</scope>
    <source>
        <strain evidence="4 5">CBS 515.97</strain>
    </source>
</reference>
<dbReference type="SUPFAM" id="SSF100950">
    <property type="entry name" value="NagB/RpiA/CoA transferase-like"/>
    <property type="match status" value="1"/>
</dbReference>
<dbReference type="PROSITE" id="PS51462">
    <property type="entry name" value="NUDIX"/>
    <property type="match status" value="1"/>
</dbReference>
<dbReference type="SUPFAM" id="SSF55811">
    <property type="entry name" value="Nudix"/>
    <property type="match status" value="1"/>
</dbReference>
<sequence>MASGQQPITRRTVVSCFIIKFPPNAAPLVALFRRSDKVRTYQGRLAPISGSVDKADASPLHAAWREIAEETCLTSANLTLLRQGKDYKFSDQSIGREWTIFPYAFGLNAPEDEANIQIDWEHTGFQWFDPREVEDVDSFGGVPRLAESLRRVWFEVEIGEKRGRILNGGLLALRKDHESGARQLAGTALDVLLDIVGEPDKDLVTWWKNVRLAAWHLWKNGRESMGASILNVVVMSLALVEEQVKRAKENEVTQAFLRDVVNKLKAYKELRGESACGIWKTLEAFLRENEDANKPIRILTLSFSSTILNCLQRSVAGFGSEFDIRILESRPLFEGVSTASKLVGGLTEAGVERDKRVRVSIYTDASAAIASEDIDLLLIGADLIDKAGATSNKTGSLPAVLAAKHSSPGVKVLVLADSEKVLPYERPESEENDAGEVVDAWRREESLRDAVATVMGSVSGDVAEEKGVRASVKNVYFEWVPSSLIDGYLFEDGRKSSEDVSVLAGRIRREADAFFADV</sequence>
<dbReference type="InterPro" id="IPR037171">
    <property type="entry name" value="NagB/RpiA_transferase-like"/>
</dbReference>
<keyword evidence="4" id="KW-0413">Isomerase</keyword>
<keyword evidence="5" id="KW-1185">Reference proteome</keyword>
<dbReference type="CDD" id="cd18872">
    <property type="entry name" value="NUDIX_eIF-2B"/>
    <property type="match status" value="1"/>
</dbReference>
<dbReference type="Gene3D" id="3.40.50.10470">
    <property type="entry name" value="Translation initiation factor eif-2b, domain 2"/>
    <property type="match status" value="1"/>
</dbReference>
<evidence type="ECO:0000256" key="1">
    <source>
        <dbReference type="ARBA" id="ARBA00007251"/>
    </source>
</evidence>
<accession>A0A4R8QT13</accession>